<dbReference type="InterPro" id="IPR020843">
    <property type="entry name" value="ER"/>
</dbReference>
<proteinExistence type="predicted"/>
<dbReference type="EMBL" id="MU154655">
    <property type="protein sequence ID" value="KAF9489899.1"/>
    <property type="molecule type" value="Genomic_DNA"/>
</dbReference>
<dbReference type="InterPro" id="IPR036291">
    <property type="entry name" value="NAD(P)-bd_dom_sf"/>
</dbReference>
<dbReference type="PANTHER" id="PTHR43205">
    <property type="entry name" value="PROSTAGLANDIN REDUCTASE"/>
    <property type="match status" value="1"/>
</dbReference>
<evidence type="ECO:0000259" key="3">
    <source>
        <dbReference type="SMART" id="SM00829"/>
    </source>
</evidence>
<dbReference type="SUPFAM" id="SSF50129">
    <property type="entry name" value="GroES-like"/>
    <property type="match status" value="1"/>
</dbReference>
<dbReference type="SUPFAM" id="SSF51735">
    <property type="entry name" value="NAD(P)-binding Rossmann-fold domains"/>
    <property type="match status" value="1"/>
</dbReference>
<reference evidence="4" key="1">
    <citation type="submission" date="2020-11" db="EMBL/GenBank/DDBJ databases">
        <authorList>
            <consortium name="DOE Joint Genome Institute"/>
            <person name="Ahrendt S."/>
            <person name="Riley R."/>
            <person name="Andreopoulos W."/>
            <person name="Labutti K."/>
            <person name="Pangilinan J."/>
            <person name="Ruiz-Duenas F.J."/>
            <person name="Barrasa J.M."/>
            <person name="Sanchez-Garcia M."/>
            <person name="Camarero S."/>
            <person name="Miyauchi S."/>
            <person name="Serrano A."/>
            <person name="Linde D."/>
            <person name="Babiker R."/>
            <person name="Drula E."/>
            <person name="Ayuso-Fernandez I."/>
            <person name="Pacheco R."/>
            <person name="Padilla G."/>
            <person name="Ferreira P."/>
            <person name="Barriuso J."/>
            <person name="Kellner H."/>
            <person name="Castanera R."/>
            <person name="Alfaro M."/>
            <person name="Ramirez L."/>
            <person name="Pisabarro A.G."/>
            <person name="Kuo A."/>
            <person name="Tritt A."/>
            <person name="Lipzen A."/>
            <person name="He G."/>
            <person name="Yan M."/>
            <person name="Ng V."/>
            <person name="Cullen D."/>
            <person name="Martin F."/>
            <person name="Rosso M.-N."/>
            <person name="Henrissat B."/>
            <person name="Hibbett D."/>
            <person name="Martinez A.T."/>
            <person name="Grigoriev I.V."/>
        </authorList>
    </citation>
    <scope>NUCLEOTIDE SEQUENCE</scope>
    <source>
        <strain evidence="4">ATCC 90797</strain>
    </source>
</reference>
<dbReference type="AlphaFoldDB" id="A0A9P5ZP99"/>
<dbReference type="Gene3D" id="3.40.50.720">
    <property type="entry name" value="NAD(P)-binding Rossmann-like Domain"/>
    <property type="match status" value="1"/>
</dbReference>
<dbReference type="OrthoDB" id="809632at2759"/>
<dbReference type="Proteomes" id="UP000807025">
    <property type="component" value="Unassembled WGS sequence"/>
</dbReference>
<dbReference type="PANTHER" id="PTHR43205:SF7">
    <property type="entry name" value="PROSTAGLANDIN REDUCTASE 1"/>
    <property type="match status" value="1"/>
</dbReference>
<sequence length="349" mass="37631">MTTPNPRVIFAKIPEAAQGLGGLPLPGEHLVYDDSPVIDLENVPLNGGFLTKMLVLSPEPALRERMRDPKLQSYTTPFILGAPVIGFGIVVVLRSEKEGIKVGDYMYGQTPWEAYTVQPYIEVVPNPGGAFPLTRYASLLGTPGLSAFVGFEGLAEAAPGKTIFVSAGASGVGSMVVQLSKLKGMKVIASAGTDEKVEYLKSLGADVTFNYKKESYSSFLAKNKPFQVYWDNVGGEALEAAIEHIEPFSHIVCCGSLGDYQRAPEERYGIKNTTLIFKRRLTIRGFLVPDLIPKFAGKFFAEIPALVAQGKLKGQESIIEGLENAPDAFLKMLKGGESVGKVVVVVAKE</sequence>
<dbReference type="InterPro" id="IPR013149">
    <property type="entry name" value="ADH-like_C"/>
</dbReference>
<protein>
    <submittedName>
        <fullName evidence="4">NAD(P)-binding protein</fullName>
    </submittedName>
</protein>
<keyword evidence="5" id="KW-1185">Reference proteome</keyword>
<dbReference type="InterPro" id="IPR041694">
    <property type="entry name" value="ADH_N_2"/>
</dbReference>
<dbReference type="InterPro" id="IPR011032">
    <property type="entry name" value="GroES-like_sf"/>
</dbReference>
<feature type="transmembrane region" description="Helical" evidence="2">
    <location>
        <begin position="74"/>
        <end position="93"/>
    </location>
</feature>
<evidence type="ECO:0000256" key="1">
    <source>
        <dbReference type="ARBA" id="ARBA00023002"/>
    </source>
</evidence>
<dbReference type="InterPro" id="IPR045010">
    <property type="entry name" value="MDR_fam"/>
</dbReference>
<dbReference type="Pfam" id="PF00107">
    <property type="entry name" value="ADH_zinc_N"/>
    <property type="match status" value="1"/>
</dbReference>
<evidence type="ECO:0000256" key="2">
    <source>
        <dbReference type="SAM" id="Phobius"/>
    </source>
</evidence>
<dbReference type="CDD" id="cd05288">
    <property type="entry name" value="PGDH"/>
    <property type="match status" value="1"/>
</dbReference>
<dbReference type="Pfam" id="PF16884">
    <property type="entry name" value="ADH_N_2"/>
    <property type="match status" value="1"/>
</dbReference>
<keyword evidence="2" id="KW-0472">Membrane</keyword>
<evidence type="ECO:0000313" key="4">
    <source>
        <dbReference type="EMBL" id="KAF9489899.1"/>
    </source>
</evidence>
<accession>A0A9P5ZP99</accession>
<feature type="domain" description="Enoyl reductase (ER)" evidence="3">
    <location>
        <begin position="47"/>
        <end position="344"/>
    </location>
</feature>
<dbReference type="SMART" id="SM00829">
    <property type="entry name" value="PKS_ER"/>
    <property type="match status" value="1"/>
</dbReference>
<name>A0A9P5ZP99_PLEER</name>
<keyword evidence="2" id="KW-1133">Transmembrane helix</keyword>
<keyword evidence="1" id="KW-0560">Oxidoreductase</keyword>
<dbReference type="GO" id="GO:0016628">
    <property type="term" value="F:oxidoreductase activity, acting on the CH-CH group of donors, NAD or NADP as acceptor"/>
    <property type="evidence" value="ECO:0007669"/>
    <property type="project" value="InterPro"/>
</dbReference>
<organism evidence="4 5">
    <name type="scientific">Pleurotus eryngii</name>
    <name type="common">Boletus of the steppes</name>
    <dbReference type="NCBI Taxonomy" id="5323"/>
    <lineage>
        <taxon>Eukaryota</taxon>
        <taxon>Fungi</taxon>
        <taxon>Dikarya</taxon>
        <taxon>Basidiomycota</taxon>
        <taxon>Agaricomycotina</taxon>
        <taxon>Agaricomycetes</taxon>
        <taxon>Agaricomycetidae</taxon>
        <taxon>Agaricales</taxon>
        <taxon>Pleurotineae</taxon>
        <taxon>Pleurotaceae</taxon>
        <taxon>Pleurotus</taxon>
    </lineage>
</organism>
<evidence type="ECO:0000313" key="5">
    <source>
        <dbReference type="Proteomes" id="UP000807025"/>
    </source>
</evidence>
<keyword evidence="2" id="KW-0812">Transmembrane</keyword>
<dbReference type="Gene3D" id="3.90.180.10">
    <property type="entry name" value="Medium-chain alcohol dehydrogenases, catalytic domain"/>
    <property type="match status" value="1"/>
</dbReference>
<gene>
    <name evidence="4" type="ORF">BDN71DRAFT_1484640</name>
</gene>
<comment type="caution">
    <text evidence="4">The sequence shown here is derived from an EMBL/GenBank/DDBJ whole genome shotgun (WGS) entry which is preliminary data.</text>
</comment>